<name>Q5QZJ7_IDILO</name>
<organism evidence="3 4">
    <name type="scientific">Idiomarina loihiensis (strain ATCC BAA-735 / DSM 15497 / L2-TR)</name>
    <dbReference type="NCBI Taxonomy" id="283942"/>
    <lineage>
        <taxon>Bacteria</taxon>
        <taxon>Pseudomonadati</taxon>
        <taxon>Pseudomonadota</taxon>
        <taxon>Gammaproteobacteria</taxon>
        <taxon>Alteromonadales</taxon>
        <taxon>Idiomarinaceae</taxon>
        <taxon>Idiomarina</taxon>
    </lineage>
</organism>
<gene>
    <name evidence="3" type="ordered locus">IL2634</name>
</gene>
<evidence type="ECO:0000259" key="2">
    <source>
        <dbReference type="PROSITE" id="PS50164"/>
    </source>
</evidence>
<keyword evidence="4" id="KW-1185">Reference proteome</keyword>
<sequence>MSWAVYLIKCADNTFYTGVTTDIERRVNEHNTDDKKGAKYTRARRPVALVWSEEHPNRTKACQREYEIKRWPRAKKVELTGGI</sequence>
<dbReference type="Gene3D" id="3.40.1440.10">
    <property type="entry name" value="GIY-YIG endonuclease"/>
    <property type="match status" value="1"/>
</dbReference>
<dbReference type="GO" id="GO:0004519">
    <property type="term" value="F:endonuclease activity"/>
    <property type="evidence" value="ECO:0007669"/>
    <property type="project" value="UniProtKB-KW"/>
</dbReference>
<comment type="similarity">
    <text evidence="1">Belongs to the UPF0213 family.</text>
</comment>
<keyword evidence="3" id="KW-0540">Nuclease</keyword>
<dbReference type="AlphaFoldDB" id="Q5QZJ7"/>
<dbReference type="EMBL" id="AE017340">
    <property type="protein sequence ID" value="AAV83466.1"/>
    <property type="molecule type" value="Genomic_DNA"/>
</dbReference>
<dbReference type="PANTHER" id="PTHR34477:SF1">
    <property type="entry name" value="UPF0213 PROTEIN YHBQ"/>
    <property type="match status" value="1"/>
</dbReference>
<evidence type="ECO:0000256" key="1">
    <source>
        <dbReference type="ARBA" id="ARBA00007435"/>
    </source>
</evidence>
<dbReference type="Pfam" id="PF01541">
    <property type="entry name" value="GIY-YIG"/>
    <property type="match status" value="1"/>
</dbReference>
<accession>Q5QZJ7</accession>
<dbReference type="eggNOG" id="COG2827">
    <property type="taxonomic scope" value="Bacteria"/>
</dbReference>
<dbReference type="STRING" id="283942.IL2634"/>
<dbReference type="InterPro" id="IPR000305">
    <property type="entry name" value="GIY-YIG_endonuc"/>
</dbReference>
<dbReference type="HOGENOM" id="CLU_135650_0_3_6"/>
<dbReference type="RefSeq" id="WP_011235857.1">
    <property type="nucleotide sequence ID" value="NC_006512.1"/>
</dbReference>
<dbReference type="InterPro" id="IPR035901">
    <property type="entry name" value="GIY-YIG_endonuc_sf"/>
</dbReference>
<dbReference type="InterPro" id="IPR050190">
    <property type="entry name" value="UPF0213_domain"/>
</dbReference>
<feature type="domain" description="GIY-YIG" evidence="2">
    <location>
        <begin position="1"/>
        <end position="78"/>
    </location>
</feature>
<keyword evidence="3" id="KW-0255">Endonuclease</keyword>
<evidence type="ECO:0000313" key="3">
    <source>
        <dbReference type="EMBL" id="AAV83466.1"/>
    </source>
</evidence>
<reference evidence="3 4" key="1">
    <citation type="journal article" date="2004" name="Proc. Natl. Acad. Sci. U.S.A.">
        <title>Genome sequence of the deep-sea gamma-proteobacterium Idiomarina loihiensis reveals amino acid fermentation as a source of carbon and energy.</title>
        <authorList>
            <person name="Hou S."/>
            <person name="Saw J.H."/>
            <person name="Lee K.S."/>
            <person name="Freitas T.A."/>
            <person name="Belisle C."/>
            <person name="Kawarabayasi Y."/>
            <person name="Donachie S.P."/>
            <person name="Pikina A."/>
            <person name="Galperin M.Y."/>
            <person name="Koonin E.V."/>
            <person name="Makarova K.S."/>
            <person name="Omelchenko M.V."/>
            <person name="Sorokin A."/>
            <person name="Wolf Y.I."/>
            <person name="Li Q.X."/>
            <person name="Keum Y.S."/>
            <person name="Campbell S."/>
            <person name="Denery J."/>
            <person name="Aizawa S."/>
            <person name="Shibata S."/>
            <person name="Malahoff A."/>
            <person name="Alam M."/>
        </authorList>
    </citation>
    <scope>NUCLEOTIDE SEQUENCE [LARGE SCALE GENOMIC DNA]</scope>
    <source>
        <strain evidence="4">ATCC BAA-735 / DSM 15497 / L2-TR</strain>
    </source>
</reference>
<protein>
    <submittedName>
        <fullName evidence="3">Predicted endonuclease containing a URI domain</fullName>
    </submittedName>
</protein>
<dbReference type="KEGG" id="ilo:IL2634"/>
<evidence type="ECO:0000313" key="4">
    <source>
        <dbReference type="Proteomes" id="UP000001171"/>
    </source>
</evidence>
<dbReference type="OrthoDB" id="9797095at2"/>
<dbReference type="PROSITE" id="PS50164">
    <property type="entry name" value="GIY_YIG"/>
    <property type="match status" value="1"/>
</dbReference>
<proteinExistence type="inferred from homology"/>
<keyword evidence="3" id="KW-0378">Hydrolase</keyword>
<dbReference type="CDD" id="cd10456">
    <property type="entry name" value="GIY-YIG_UPF0213"/>
    <property type="match status" value="1"/>
</dbReference>
<dbReference type="GeneID" id="41337833"/>
<dbReference type="PANTHER" id="PTHR34477">
    <property type="entry name" value="UPF0213 PROTEIN YHBQ"/>
    <property type="match status" value="1"/>
</dbReference>
<dbReference type="SUPFAM" id="SSF82771">
    <property type="entry name" value="GIY-YIG endonuclease"/>
    <property type="match status" value="1"/>
</dbReference>
<dbReference type="Proteomes" id="UP000001171">
    <property type="component" value="Chromosome"/>
</dbReference>